<sequence>MKSPGDPKGSLDGLKYYRELDNAIEETTPSTIEEAARRIPFNSDDPEFAPRLKYLVILLLRRFRWTADMDDLQQAILRAEEMIVASPPCHPERGARIEDWLDMMVVKWRRGGFQNGEIEHVIDMAQQVGKTMEVNSPRTFAKQINVPDGAISISGETMTAHWQGSITIQATSTTPAEYAAFLNLIHNEAMMSVAAGKRLIEKYNTTQSVDDLEKAIELFEKAVEHMSPDDPDSGLDQRSICLGMLGDAYGVRHQRTGSTRDLERSIELITDVINSLVDSPLVLNYLGHLAVSFSSLARWLGTRFDRFGSAEDLYEAINTAEMALNLTPPNIPMWTGLMKLLGTFLGERSEHDVSNEDLDRAIECLEMAVDAGASLSSDHQSVLLSDLGRLLVKRFTYRGSVKDLDRSVEMLEKATKMSPSTPFKCSLLHTFSLVLGTRYDHCGSDQDLDRAIELQRTVVDQTPEGHPDGAGHVGNLGLSLAKRAETSGSTKDIACSIDAIRAAINTLPKDHASQPTLLVGLGSALCSLSRKTSSMLDLEEAIEATREALCSVPPGLDLHTNSLHNLAFMLNQRLNYYYSRSSGTQGYSEAQSGDPFDEAIAIARLSIEATEEGHIARASRLANLGSLLQKRFIRDDFQNVDDINEAIEFMRQAVDSSSRVSRERAGHLGNLGIVLLSRYKMIGIAEDQSIALDCFKEGWASQNSPATFHRIDLAKVAAEILTSRSNWKESHHLLEEAVKLLPSVTPRSLQHTDKQQMLARFMGLASTAAAVALNAGKSAYDALKLLELGRGVIAGLLLDMRGDISDLKAQHPSLATAFLSLRDELDSPTDIGAFMNDARAIAMWEVRDRKLRESEKKLGELIGQIRSLSGFRHFCDAPDDVEVKAAAASGPIAVINVSPHRCDAFLIERDSIRVLELPDLTMEDVVQRHRAMRQSPAGPLADMAALLEWLWTSVTRPCLDALNFTTPISSADPAGWPRIWWIPTGPLSQFPLHAAGRHRQGGGETVLDRVMSSYALSLRTLIHGRRYCLPTGPVRPSNDRALLLAMPTTPGLERGGGLRWAQEEVNIVAKLCPELHLQKSTLEPRKDTVLDNLKSCKIFHFAGHGQSDTAKPSNSCLLLQDWQTSPLTVADFRDSRLQDQEARPFLGYLSACSTGANEAAELADEGIHLISSLQLAGFRHVIGTLWEVSDQHCVDVARVFYETLRDQGMTDEGVCQALHRATRALRNRSFNGGLWQRKAFCVDDGVTRRDLMGYHWVPYVHFGV</sequence>
<dbReference type="InterPro" id="IPR011990">
    <property type="entry name" value="TPR-like_helical_dom_sf"/>
</dbReference>
<protein>
    <recommendedName>
        <fullName evidence="1">CHAT domain-containing protein</fullName>
    </recommendedName>
</protein>
<evidence type="ECO:0000313" key="2">
    <source>
        <dbReference type="EMBL" id="KAL1846316.1"/>
    </source>
</evidence>
<dbReference type="Proteomes" id="UP001583177">
    <property type="component" value="Unassembled WGS sequence"/>
</dbReference>
<dbReference type="InterPro" id="IPR012344">
    <property type="entry name" value="Matrix_HIV/RSV_N"/>
</dbReference>
<dbReference type="Gene3D" id="1.10.150.90">
    <property type="entry name" value="Immunodeficiency lentiviruses, gag gene matrix protein p17"/>
    <property type="match status" value="1"/>
</dbReference>
<dbReference type="EMBL" id="JAWRVE010000272">
    <property type="protein sequence ID" value="KAL1846316.1"/>
    <property type="molecule type" value="Genomic_DNA"/>
</dbReference>
<accession>A0ABR3VVR8</accession>
<dbReference type="InterPro" id="IPR024983">
    <property type="entry name" value="CHAT_dom"/>
</dbReference>
<evidence type="ECO:0000259" key="1">
    <source>
        <dbReference type="Pfam" id="PF12770"/>
    </source>
</evidence>
<dbReference type="Gene3D" id="1.25.40.10">
    <property type="entry name" value="Tetratricopeptide repeat domain"/>
    <property type="match status" value="2"/>
</dbReference>
<proteinExistence type="predicted"/>
<dbReference type="Pfam" id="PF12770">
    <property type="entry name" value="CHAT"/>
    <property type="match status" value="1"/>
</dbReference>
<keyword evidence="3" id="KW-1185">Reference proteome</keyword>
<comment type="caution">
    <text evidence="2">The sequence shown here is derived from an EMBL/GenBank/DDBJ whole genome shotgun (WGS) entry which is preliminary data.</text>
</comment>
<name>A0ABR3VVR8_9PEZI</name>
<reference evidence="2 3" key="1">
    <citation type="journal article" date="2024" name="IMA Fungus">
        <title>IMA Genome - F19 : A genome assembly and annotation guide to empower mycologists, including annotated draft genome sequences of Ceratocystis pirilliformis, Diaporthe australafricana, Fusarium ophioides, Paecilomyces lecythidis, and Sporothrix stenoceras.</title>
        <authorList>
            <person name="Aylward J."/>
            <person name="Wilson A.M."/>
            <person name="Visagie C.M."/>
            <person name="Spraker J."/>
            <person name="Barnes I."/>
            <person name="Buitendag C."/>
            <person name="Ceriani C."/>
            <person name="Del Mar Angel L."/>
            <person name="du Plessis D."/>
            <person name="Fuchs T."/>
            <person name="Gasser K."/>
            <person name="Kramer D."/>
            <person name="Li W."/>
            <person name="Munsamy K."/>
            <person name="Piso A."/>
            <person name="Price J.L."/>
            <person name="Sonnekus B."/>
            <person name="Thomas C."/>
            <person name="van der Nest A."/>
            <person name="van Dijk A."/>
            <person name="van Heerden A."/>
            <person name="van Vuuren N."/>
            <person name="Yilmaz N."/>
            <person name="Duong T.A."/>
            <person name="van der Merwe N.A."/>
            <person name="Wingfield M.J."/>
            <person name="Wingfield B.D."/>
        </authorList>
    </citation>
    <scope>NUCLEOTIDE SEQUENCE [LARGE SCALE GENOMIC DNA]</scope>
    <source>
        <strain evidence="2 3">CMW 18300</strain>
    </source>
</reference>
<dbReference type="PANTHER" id="PTHR19959:SF119">
    <property type="entry name" value="FUNGAL LIPASE-LIKE DOMAIN-CONTAINING PROTEIN"/>
    <property type="match status" value="1"/>
</dbReference>
<organism evidence="2 3">
    <name type="scientific">Diaporthe australafricana</name>
    <dbReference type="NCBI Taxonomy" id="127596"/>
    <lineage>
        <taxon>Eukaryota</taxon>
        <taxon>Fungi</taxon>
        <taxon>Dikarya</taxon>
        <taxon>Ascomycota</taxon>
        <taxon>Pezizomycotina</taxon>
        <taxon>Sordariomycetes</taxon>
        <taxon>Sordariomycetidae</taxon>
        <taxon>Diaporthales</taxon>
        <taxon>Diaporthaceae</taxon>
        <taxon>Diaporthe</taxon>
    </lineage>
</organism>
<dbReference type="SUPFAM" id="SSF81901">
    <property type="entry name" value="HCP-like"/>
    <property type="match status" value="1"/>
</dbReference>
<evidence type="ECO:0000313" key="3">
    <source>
        <dbReference type="Proteomes" id="UP001583177"/>
    </source>
</evidence>
<gene>
    <name evidence="2" type="ORF">Daus18300_014299</name>
</gene>
<dbReference type="PANTHER" id="PTHR19959">
    <property type="entry name" value="KINESIN LIGHT CHAIN"/>
    <property type="match status" value="1"/>
</dbReference>
<feature type="domain" description="CHAT" evidence="1">
    <location>
        <begin position="945"/>
        <end position="1262"/>
    </location>
</feature>